<dbReference type="PANTHER" id="PTHR43415">
    <property type="entry name" value="SPERMIDINE N(1)-ACETYLTRANSFERASE"/>
    <property type="match status" value="1"/>
</dbReference>
<sequence length="177" mass="20112">MKKVQMKNGEEVLLREPQKSDALDIIQFYDIVTSETNYISYAAGEYDLTVEEQEEFIEEINESDNNTVVLAIIDSKVVGLGKIISHKKKKARHVGVLAIAIRDEYCNLGIGRIIMNYLIDWCKSNGVTRKISLSVRKDNPRAIAVYEKCGFEIEGVLKNERYIDGEFFDIVVMGLTI</sequence>
<dbReference type="GO" id="GO:0016747">
    <property type="term" value="F:acyltransferase activity, transferring groups other than amino-acyl groups"/>
    <property type="evidence" value="ECO:0007669"/>
    <property type="project" value="InterPro"/>
</dbReference>
<organism evidence="2 3">
    <name type="scientific">Asaccharospora irregularis DSM 2635</name>
    <dbReference type="NCBI Taxonomy" id="1121321"/>
    <lineage>
        <taxon>Bacteria</taxon>
        <taxon>Bacillati</taxon>
        <taxon>Bacillota</taxon>
        <taxon>Clostridia</taxon>
        <taxon>Peptostreptococcales</taxon>
        <taxon>Peptostreptococcaceae</taxon>
        <taxon>Asaccharospora</taxon>
    </lineage>
</organism>
<evidence type="ECO:0000313" key="3">
    <source>
        <dbReference type="Proteomes" id="UP000243255"/>
    </source>
</evidence>
<gene>
    <name evidence="2" type="ORF">SAMN04488530_1244</name>
</gene>
<accession>A0A1M5QU50</accession>
<dbReference type="Pfam" id="PF00583">
    <property type="entry name" value="Acetyltransf_1"/>
    <property type="match status" value="1"/>
</dbReference>
<dbReference type="AlphaFoldDB" id="A0A1M5QU50"/>
<feature type="domain" description="N-acetyltransferase" evidence="1">
    <location>
        <begin position="12"/>
        <end position="177"/>
    </location>
</feature>
<keyword evidence="2" id="KW-0808">Transferase</keyword>
<dbReference type="EMBL" id="FQWX01000024">
    <property type="protein sequence ID" value="SHH17488.1"/>
    <property type="molecule type" value="Genomic_DNA"/>
</dbReference>
<dbReference type="Proteomes" id="UP000243255">
    <property type="component" value="Unassembled WGS sequence"/>
</dbReference>
<dbReference type="PROSITE" id="PS51186">
    <property type="entry name" value="GNAT"/>
    <property type="match status" value="1"/>
</dbReference>
<keyword evidence="3" id="KW-1185">Reference proteome</keyword>
<dbReference type="SUPFAM" id="SSF55729">
    <property type="entry name" value="Acyl-CoA N-acyltransferases (Nat)"/>
    <property type="match status" value="1"/>
</dbReference>
<evidence type="ECO:0000313" key="2">
    <source>
        <dbReference type="EMBL" id="SHH17488.1"/>
    </source>
</evidence>
<name>A0A1M5QU50_9FIRM</name>
<dbReference type="Gene3D" id="3.40.630.30">
    <property type="match status" value="1"/>
</dbReference>
<proteinExistence type="predicted"/>
<dbReference type="STRING" id="1121321.SAMN04488530_1244"/>
<dbReference type="InterPro" id="IPR000182">
    <property type="entry name" value="GNAT_dom"/>
</dbReference>
<evidence type="ECO:0000259" key="1">
    <source>
        <dbReference type="PROSITE" id="PS51186"/>
    </source>
</evidence>
<reference evidence="3" key="1">
    <citation type="submission" date="2016-11" db="EMBL/GenBank/DDBJ databases">
        <authorList>
            <person name="Varghese N."/>
            <person name="Submissions S."/>
        </authorList>
    </citation>
    <scope>NUCLEOTIDE SEQUENCE [LARGE SCALE GENOMIC DNA]</scope>
    <source>
        <strain evidence="3">DSM 2635</strain>
    </source>
</reference>
<dbReference type="InterPro" id="IPR016181">
    <property type="entry name" value="Acyl_CoA_acyltransferase"/>
</dbReference>
<dbReference type="RefSeq" id="WP_073126692.1">
    <property type="nucleotide sequence ID" value="NZ_BAABCH010000091.1"/>
</dbReference>
<protein>
    <submittedName>
        <fullName evidence="2">Protein N-acetyltransferase, RimJ/RimL family</fullName>
    </submittedName>
</protein>
<dbReference type="PANTHER" id="PTHR43415:SF3">
    <property type="entry name" value="GNAT-FAMILY ACETYLTRANSFERASE"/>
    <property type="match status" value="1"/>
</dbReference>
<dbReference type="CDD" id="cd04301">
    <property type="entry name" value="NAT_SF"/>
    <property type="match status" value="1"/>
</dbReference>